<accession>A0A9W8CPB0</accession>
<dbReference type="GO" id="GO:0005739">
    <property type="term" value="C:mitochondrion"/>
    <property type="evidence" value="ECO:0007669"/>
    <property type="project" value="TreeGrafter"/>
</dbReference>
<feature type="domain" description="Methyltransferase" evidence="5">
    <location>
        <begin position="433"/>
        <end position="518"/>
    </location>
</feature>
<dbReference type="InterPro" id="IPR004556">
    <property type="entry name" value="HemK-like"/>
</dbReference>
<keyword evidence="3" id="KW-0949">S-adenosyl-L-methionine</keyword>
<dbReference type="CDD" id="cd02440">
    <property type="entry name" value="AdoMet_MTases"/>
    <property type="match status" value="1"/>
</dbReference>
<dbReference type="EMBL" id="JANBOJ010000424">
    <property type="protein sequence ID" value="KAJ1719336.1"/>
    <property type="molecule type" value="Genomic_DNA"/>
</dbReference>
<evidence type="ECO:0000313" key="7">
    <source>
        <dbReference type="Proteomes" id="UP001149813"/>
    </source>
</evidence>
<evidence type="ECO:0000313" key="6">
    <source>
        <dbReference type="EMBL" id="KAJ1719336.1"/>
    </source>
</evidence>
<evidence type="ECO:0000256" key="4">
    <source>
        <dbReference type="PROSITE-ProRule" id="PRU00182"/>
    </source>
</evidence>
<dbReference type="NCBIfam" id="TIGR00536">
    <property type="entry name" value="hemK_fam"/>
    <property type="match status" value="1"/>
</dbReference>
<dbReference type="Proteomes" id="UP001149813">
    <property type="component" value="Unassembled WGS sequence"/>
</dbReference>
<keyword evidence="4" id="KW-0694">RNA-binding</keyword>
<comment type="caution">
    <text evidence="6">The sequence shown here is derived from an EMBL/GenBank/DDBJ whole genome shotgun (WGS) entry which is preliminary data.</text>
</comment>
<reference evidence="6" key="1">
    <citation type="submission" date="2022-07" db="EMBL/GenBank/DDBJ databases">
        <title>Phylogenomic reconstructions and comparative analyses of Kickxellomycotina fungi.</title>
        <authorList>
            <person name="Reynolds N.K."/>
            <person name="Stajich J.E."/>
            <person name="Barry K."/>
            <person name="Grigoriev I.V."/>
            <person name="Crous P."/>
            <person name="Smith M.E."/>
        </authorList>
    </citation>
    <scope>NUCLEOTIDE SEQUENCE</scope>
    <source>
        <strain evidence="6">NBRC 32514</strain>
    </source>
</reference>
<dbReference type="Pfam" id="PF13847">
    <property type="entry name" value="Methyltransf_31"/>
    <property type="match status" value="1"/>
</dbReference>
<dbReference type="PANTHER" id="PTHR18895">
    <property type="entry name" value="HEMK METHYLTRANSFERASE"/>
    <property type="match status" value="1"/>
</dbReference>
<evidence type="ECO:0000256" key="3">
    <source>
        <dbReference type="ARBA" id="ARBA00022691"/>
    </source>
</evidence>
<keyword evidence="2" id="KW-0808">Transferase</keyword>
<proteinExistence type="predicted"/>
<protein>
    <recommendedName>
        <fullName evidence="5">Methyltransferase domain-containing protein</fullName>
    </recommendedName>
</protein>
<dbReference type="OrthoDB" id="269872at2759"/>
<dbReference type="PANTHER" id="PTHR18895:SF74">
    <property type="entry name" value="MTRF1L RELEASE FACTOR GLUTAMINE METHYLTRANSFERASE"/>
    <property type="match status" value="1"/>
</dbReference>
<dbReference type="PROSITE" id="PS50889">
    <property type="entry name" value="S4"/>
    <property type="match status" value="1"/>
</dbReference>
<evidence type="ECO:0000259" key="5">
    <source>
        <dbReference type="Pfam" id="PF13847"/>
    </source>
</evidence>
<dbReference type="Gene3D" id="3.40.50.150">
    <property type="entry name" value="Vaccinia Virus protein VP39"/>
    <property type="match status" value="1"/>
</dbReference>
<keyword evidence="7" id="KW-1185">Reference proteome</keyword>
<dbReference type="SUPFAM" id="SSF53335">
    <property type="entry name" value="S-adenosyl-L-methionine-dependent methyltransferases"/>
    <property type="match status" value="1"/>
</dbReference>
<gene>
    <name evidence="6" type="ORF">LPJ53_005888</name>
</gene>
<evidence type="ECO:0000256" key="1">
    <source>
        <dbReference type="ARBA" id="ARBA00022603"/>
    </source>
</evidence>
<sequence>MSHKSNAVERIVGKQYAGIKLRNYLVREFKDVLVVRAEMIAALRQKRVFVNGENTLDSHQLELGDCIRVDIDPLHTIRRRLQTLDLEMRYSEPGMVVLLKAPGINLPDIEWAAPALQIVARADSEMSDTEPDTEVKPWFAVNRVEKGVRSLVIVVDSADKQGAMLKYINSGRVLFRICALCHGSVDQRAVDESTTQSMKEAASKVVQPDPHQQQQQLVEDIPCMFDYDLWLQYNRLPPIVFDHIQVRVSKVTRSSTVGHLSLVEGTVAYAVNSSLVLRRYMYEMGYPIVGTQNHSRPLPNHRDKGALLAFVGITMPSLARSGESVVVSADIPPKLLSVYEREAKFYGQRRQKERDELRKIESAITSPDPSVESTACGTPAAEIELVGGVPAAYISGMKQFCGHVFHVTPDTLIPRPSTQTLVDAAISLIDRPSVRIMDLGTGTGCILMSILLRTPGARGVGIDISSAALGVAEQNRLLHSLEGRCALLKGSFESFATDADVLCHGPFDIIVCNPPYISAKKALGMRSVIEHEPSLALIADEGGYKAYSDIHASLCSNPSILQEGGHVAFEIGKGMERNVRRIFSDWSEVASHKDAYGFLRVLVFQRPK</sequence>
<dbReference type="GO" id="GO:0008276">
    <property type="term" value="F:protein methyltransferase activity"/>
    <property type="evidence" value="ECO:0007669"/>
    <property type="project" value="InterPro"/>
</dbReference>
<dbReference type="InterPro" id="IPR029063">
    <property type="entry name" value="SAM-dependent_MTases_sf"/>
</dbReference>
<organism evidence="6 7">
    <name type="scientific">Coemansia erecta</name>
    <dbReference type="NCBI Taxonomy" id="147472"/>
    <lineage>
        <taxon>Eukaryota</taxon>
        <taxon>Fungi</taxon>
        <taxon>Fungi incertae sedis</taxon>
        <taxon>Zoopagomycota</taxon>
        <taxon>Kickxellomycotina</taxon>
        <taxon>Kickxellomycetes</taxon>
        <taxon>Kickxellales</taxon>
        <taxon>Kickxellaceae</taxon>
        <taxon>Coemansia</taxon>
    </lineage>
</organism>
<dbReference type="InterPro" id="IPR050320">
    <property type="entry name" value="N5-glutamine_MTase"/>
</dbReference>
<dbReference type="GO" id="GO:0003723">
    <property type="term" value="F:RNA binding"/>
    <property type="evidence" value="ECO:0007669"/>
    <property type="project" value="UniProtKB-KW"/>
</dbReference>
<keyword evidence="1" id="KW-0489">Methyltransferase</keyword>
<dbReference type="GO" id="GO:0032259">
    <property type="term" value="P:methylation"/>
    <property type="evidence" value="ECO:0007669"/>
    <property type="project" value="UniProtKB-KW"/>
</dbReference>
<dbReference type="AlphaFoldDB" id="A0A9W8CPB0"/>
<name>A0A9W8CPB0_9FUNG</name>
<dbReference type="PROSITE" id="PS00092">
    <property type="entry name" value="N6_MTASE"/>
    <property type="match status" value="1"/>
</dbReference>
<evidence type="ECO:0000256" key="2">
    <source>
        <dbReference type="ARBA" id="ARBA00022679"/>
    </source>
</evidence>
<dbReference type="InterPro" id="IPR025714">
    <property type="entry name" value="Methyltranfer_dom"/>
</dbReference>
<dbReference type="InterPro" id="IPR002052">
    <property type="entry name" value="DNA_methylase_N6_adenine_CS"/>
</dbReference>